<accession>H0HUN3</accession>
<evidence type="ECO:0000313" key="2">
    <source>
        <dbReference type="Proteomes" id="UP000003250"/>
    </source>
</evidence>
<protein>
    <submittedName>
        <fullName evidence="1">Uncharacterized protein</fullName>
    </submittedName>
</protein>
<dbReference type="Proteomes" id="UP000003250">
    <property type="component" value="Unassembled WGS sequence"/>
</dbReference>
<sequence length="65" mass="7349">MSPWLMAREAACLAQLGRLDEARTKAAEVLRRKPGFSVRTEMPHYRYPADAEHLRDGLLKAGLPE</sequence>
<proteinExistence type="predicted"/>
<dbReference type="EMBL" id="AHAM01000159">
    <property type="protein sequence ID" value="EHK55579.1"/>
    <property type="molecule type" value="Genomic_DNA"/>
</dbReference>
<evidence type="ECO:0000313" key="1">
    <source>
        <dbReference type="EMBL" id="EHK55579.1"/>
    </source>
</evidence>
<reference evidence="1 2" key="1">
    <citation type="journal article" date="2012" name="J. Bacteriol.">
        <title>Draft Genome Sequence of Mesorhizobium alhagi CCNWXJ12-2T, a Novel Salt-Resistant Species Isolated from the Desert of Northwestern China.</title>
        <authorList>
            <person name="Zhou M."/>
            <person name="Chen W."/>
            <person name="Chen H."/>
            <person name="Wei G."/>
        </authorList>
    </citation>
    <scope>NUCLEOTIDE SEQUENCE [LARGE SCALE GENOMIC DNA]</scope>
    <source>
        <strain evidence="1 2">CCNWXJ12-2</strain>
    </source>
</reference>
<dbReference type="PATRIC" id="fig|1107882.3.peg.3798"/>
<dbReference type="AlphaFoldDB" id="H0HUN3"/>
<name>H0HUN3_9HYPH</name>
<organism evidence="1 2">
    <name type="scientific">Mesorhizobium alhagi CCNWXJ12-2</name>
    <dbReference type="NCBI Taxonomy" id="1107882"/>
    <lineage>
        <taxon>Bacteria</taxon>
        <taxon>Pseudomonadati</taxon>
        <taxon>Pseudomonadota</taxon>
        <taxon>Alphaproteobacteria</taxon>
        <taxon>Hyphomicrobiales</taxon>
        <taxon>Phyllobacteriaceae</taxon>
        <taxon>Allomesorhizobium</taxon>
    </lineage>
</organism>
<keyword evidence="2" id="KW-1185">Reference proteome</keyword>
<gene>
    <name evidence="1" type="ORF">MAXJ12_19463</name>
</gene>